<dbReference type="GO" id="GO:0022857">
    <property type="term" value="F:transmembrane transporter activity"/>
    <property type="evidence" value="ECO:0007669"/>
    <property type="project" value="InterPro"/>
</dbReference>
<feature type="transmembrane region" description="Helical" evidence="6">
    <location>
        <begin position="280"/>
        <end position="302"/>
    </location>
</feature>
<keyword evidence="8" id="KW-1185">Reference proteome</keyword>
<accession>A0A840AL30</accession>
<dbReference type="InterPro" id="IPR001851">
    <property type="entry name" value="ABC_transp_permease"/>
</dbReference>
<protein>
    <submittedName>
        <fullName evidence="7">Ribose/xylose/arabinose/galactoside ABC-type transport system permease subunit</fullName>
    </submittedName>
</protein>
<feature type="transmembrane region" description="Helical" evidence="6">
    <location>
        <begin position="86"/>
        <end position="103"/>
    </location>
</feature>
<keyword evidence="3 6" id="KW-0812">Transmembrane</keyword>
<keyword evidence="2" id="KW-1003">Cell membrane</keyword>
<proteinExistence type="predicted"/>
<dbReference type="AlphaFoldDB" id="A0A840AL30"/>
<sequence>MTKPDTGIATSPARPGVAVSIGRILRQREASVALMIIAVVIFLSFANEYFLTPRNILNVGRQASVVAIVALGQALVIIARGLDLSVGSVLGLSAVVSAFVAQATGNQVLALGAGLGTGIVVGLVNGLLFTRLNINPFIATLGTLSVARGLALLITGGIPIPYAGWAQWLGAGKIVEVPVSLILMLLLALAFHIFATHTRIGRNIYAIGDSPKAARLAGINVEGTRLLVFVLCGLLAGLGGIILAGNLASANPDLGRGYELDVIAAVILGGTALSGGRGTIYGVVLGALLMALLSNAFVLLGISAHWQVVTKGLVIILAVGIDGFRRGREE</sequence>
<organism evidence="7 8">
    <name type="scientific">Kaistia hirudinis</name>
    <dbReference type="NCBI Taxonomy" id="1293440"/>
    <lineage>
        <taxon>Bacteria</taxon>
        <taxon>Pseudomonadati</taxon>
        <taxon>Pseudomonadota</taxon>
        <taxon>Alphaproteobacteria</taxon>
        <taxon>Hyphomicrobiales</taxon>
        <taxon>Kaistiaceae</taxon>
        <taxon>Kaistia</taxon>
    </lineage>
</organism>
<dbReference type="GO" id="GO:0005886">
    <property type="term" value="C:plasma membrane"/>
    <property type="evidence" value="ECO:0007669"/>
    <property type="project" value="UniProtKB-SubCell"/>
</dbReference>
<evidence type="ECO:0000313" key="7">
    <source>
        <dbReference type="EMBL" id="MBB3930302.1"/>
    </source>
</evidence>
<evidence type="ECO:0000313" key="8">
    <source>
        <dbReference type="Proteomes" id="UP000553963"/>
    </source>
</evidence>
<evidence type="ECO:0000256" key="2">
    <source>
        <dbReference type="ARBA" id="ARBA00022475"/>
    </source>
</evidence>
<keyword evidence="5 6" id="KW-0472">Membrane</keyword>
<feature type="transmembrane region" description="Helical" evidence="6">
    <location>
        <begin position="226"/>
        <end position="248"/>
    </location>
</feature>
<comment type="caution">
    <text evidence="7">The sequence shown here is derived from an EMBL/GenBank/DDBJ whole genome shotgun (WGS) entry which is preliminary data.</text>
</comment>
<name>A0A840AL30_9HYPH</name>
<dbReference type="Pfam" id="PF02653">
    <property type="entry name" value="BPD_transp_2"/>
    <property type="match status" value="1"/>
</dbReference>
<feature type="transmembrane region" description="Helical" evidence="6">
    <location>
        <begin position="137"/>
        <end position="162"/>
    </location>
</feature>
<evidence type="ECO:0000256" key="4">
    <source>
        <dbReference type="ARBA" id="ARBA00022989"/>
    </source>
</evidence>
<feature type="transmembrane region" description="Helical" evidence="6">
    <location>
        <begin position="30"/>
        <end position="50"/>
    </location>
</feature>
<feature type="transmembrane region" description="Helical" evidence="6">
    <location>
        <begin position="62"/>
        <end position="79"/>
    </location>
</feature>
<dbReference type="CDD" id="cd06579">
    <property type="entry name" value="TM_PBP1_transp_AraH_like"/>
    <property type="match status" value="1"/>
</dbReference>
<keyword evidence="4 6" id="KW-1133">Transmembrane helix</keyword>
<evidence type="ECO:0000256" key="1">
    <source>
        <dbReference type="ARBA" id="ARBA00004651"/>
    </source>
</evidence>
<comment type="subcellular location">
    <subcellularLocation>
        <location evidence="1">Cell membrane</location>
        <topology evidence="1">Multi-pass membrane protein</topology>
    </subcellularLocation>
</comment>
<feature type="transmembrane region" description="Helical" evidence="6">
    <location>
        <begin position="174"/>
        <end position="195"/>
    </location>
</feature>
<evidence type="ECO:0000256" key="6">
    <source>
        <dbReference type="SAM" id="Phobius"/>
    </source>
</evidence>
<dbReference type="Proteomes" id="UP000553963">
    <property type="component" value="Unassembled WGS sequence"/>
</dbReference>
<evidence type="ECO:0000256" key="5">
    <source>
        <dbReference type="ARBA" id="ARBA00023136"/>
    </source>
</evidence>
<feature type="transmembrane region" description="Helical" evidence="6">
    <location>
        <begin position="109"/>
        <end position="130"/>
    </location>
</feature>
<gene>
    <name evidence="7" type="ORF">GGR25_001341</name>
</gene>
<evidence type="ECO:0000256" key="3">
    <source>
        <dbReference type="ARBA" id="ARBA00022692"/>
    </source>
</evidence>
<dbReference type="EMBL" id="JACIDS010000002">
    <property type="protein sequence ID" value="MBB3930302.1"/>
    <property type="molecule type" value="Genomic_DNA"/>
</dbReference>
<dbReference type="PANTHER" id="PTHR32196">
    <property type="entry name" value="ABC TRANSPORTER PERMEASE PROTEIN YPHD-RELATED-RELATED"/>
    <property type="match status" value="1"/>
</dbReference>
<reference evidence="7 8" key="1">
    <citation type="submission" date="2020-08" db="EMBL/GenBank/DDBJ databases">
        <title>Genomic Encyclopedia of Type Strains, Phase IV (KMG-IV): sequencing the most valuable type-strain genomes for metagenomic binning, comparative biology and taxonomic classification.</title>
        <authorList>
            <person name="Goeker M."/>
        </authorList>
    </citation>
    <scope>NUCLEOTIDE SEQUENCE [LARGE SCALE GENOMIC DNA]</scope>
    <source>
        <strain evidence="7 8">DSM 25966</strain>
    </source>
</reference>